<evidence type="ECO:0000313" key="10">
    <source>
        <dbReference type="Proteomes" id="UP001141434"/>
    </source>
</evidence>
<dbReference type="Pfam" id="PF00443">
    <property type="entry name" value="UCH"/>
    <property type="match status" value="1"/>
</dbReference>
<evidence type="ECO:0000256" key="4">
    <source>
        <dbReference type="ARBA" id="ARBA00022786"/>
    </source>
</evidence>
<keyword evidence="6" id="KW-0788">Thiol protease</keyword>
<feature type="compositionally biased region" description="Polar residues" evidence="7">
    <location>
        <begin position="808"/>
        <end position="819"/>
    </location>
</feature>
<comment type="catalytic activity">
    <reaction evidence="1">
        <text>Thiol-dependent hydrolysis of ester, thioester, amide, peptide and isopeptide bonds formed by the C-terminal Gly of ubiquitin (a 76-residue protein attached to proteins as an intracellular targeting signal).</text>
        <dbReference type="EC" id="3.4.19.12"/>
    </reaction>
</comment>
<proteinExistence type="predicted"/>
<dbReference type="GeneID" id="81397846"/>
<evidence type="ECO:0000256" key="3">
    <source>
        <dbReference type="ARBA" id="ARBA00022670"/>
    </source>
</evidence>
<evidence type="ECO:0000256" key="1">
    <source>
        <dbReference type="ARBA" id="ARBA00000707"/>
    </source>
</evidence>
<dbReference type="PROSITE" id="PS00972">
    <property type="entry name" value="USP_1"/>
    <property type="match status" value="1"/>
</dbReference>
<evidence type="ECO:0000313" key="9">
    <source>
        <dbReference type="EMBL" id="KAJ5086845.1"/>
    </source>
</evidence>
<keyword evidence="3" id="KW-0645">Protease</keyword>
<evidence type="ECO:0000259" key="8">
    <source>
        <dbReference type="PROSITE" id="PS50235"/>
    </source>
</evidence>
<dbReference type="PROSITE" id="PS50235">
    <property type="entry name" value="USP_3"/>
    <property type="match status" value="1"/>
</dbReference>
<dbReference type="Proteomes" id="UP001141434">
    <property type="component" value="Unassembled WGS sequence"/>
</dbReference>
<reference evidence="9" key="1">
    <citation type="submission" date="2022-11" db="EMBL/GenBank/DDBJ databases">
        <authorList>
            <person name="Petersen C."/>
        </authorList>
    </citation>
    <scope>NUCLEOTIDE SEQUENCE</scope>
    <source>
        <strain evidence="9">IBT 34128</strain>
    </source>
</reference>
<dbReference type="EC" id="3.4.19.12" evidence="2"/>
<evidence type="ECO:0000256" key="7">
    <source>
        <dbReference type="SAM" id="MobiDB-lite"/>
    </source>
</evidence>
<dbReference type="GO" id="GO:0004843">
    <property type="term" value="F:cysteine-type deubiquitinase activity"/>
    <property type="evidence" value="ECO:0007669"/>
    <property type="project" value="UniProtKB-EC"/>
</dbReference>
<keyword evidence="10" id="KW-1185">Reference proteome</keyword>
<dbReference type="Gene3D" id="3.90.70.10">
    <property type="entry name" value="Cysteine proteinases"/>
    <property type="match status" value="2"/>
</dbReference>
<dbReference type="GO" id="GO:0016579">
    <property type="term" value="P:protein deubiquitination"/>
    <property type="evidence" value="ECO:0007669"/>
    <property type="project" value="InterPro"/>
</dbReference>
<keyword evidence="4" id="KW-0833">Ubl conjugation pathway</keyword>
<evidence type="ECO:0000256" key="6">
    <source>
        <dbReference type="ARBA" id="ARBA00022807"/>
    </source>
</evidence>
<evidence type="ECO:0000256" key="5">
    <source>
        <dbReference type="ARBA" id="ARBA00022801"/>
    </source>
</evidence>
<dbReference type="FunFam" id="3.90.70.10:FF:000122">
    <property type="entry name" value="Ubiquitin carboxyl-terminal hydrolase 2"/>
    <property type="match status" value="1"/>
</dbReference>
<name>A0A9W9ES18_9EURO</name>
<dbReference type="GO" id="GO:0070628">
    <property type="term" value="F:proteasome binding"/>
    <property type="evidence" value="ECO:0007669"/>
    <property type="project" value="TreeGrafter"/>
</dbReference>
<dbReference type="SUPFAM" id="SSF54001">
    <property type="entry name" value="Cysteine proteinases"/>
    <property type="match status" value="1"/>
</dbReference>
<organism evidence="9 10">
    <name type="scientific">Penicillium alfredii</name>
    <dbReference type="NCBI Taxonomy" id="1506179"/>
    <lineage>
        <taxon>Eukaryota</taxon>
        <taxon>Fungi</taxon>
        <taxon>Dikarya</taxon>
        <taxon>Ascomycota</taxon>
        <taxon>Pezizomycotina</taxon>
        <taxon>Eurotiomycetes</taxon>
        <taxon>Eurotiomycetidae</taxon>
        <taxon>Eurotiales</taxon>
        <taxon>Aspergillaceae</taxon>
        <taxon>Penicillium</taxon>
    </lineage>
</organism>
<dbReference type="CDD" id="cd02666">
    <property type="entry name" value="Peptidase_C19J"/>
    <property type="match status" value="1"/>
</dbReference>
<dbReference type="InterPro" id="IPR025305">
    <property type="entry name" value="UCH_repeat_domain"/>
</dbReference>
<dbReference type="InterPro" id="IPR028889">
    <property type="entry name" value="USP"/>
</dbReference>
<dbReference type="PROSITE" id="PS00973">
    <property type="entry name" value="USP_2"/>
    <property type="match status" value="1"/>
</dbReference>
<dbReference type="InterPro" id="IPR001394">
    <property type="entry name" value="Peptidase_C19_UCH"/>
</dbReference>
<feature type="compositionally biased region" description="Pro residues" evidence="7">
    <location>
        <begin position="849"/>
        <end position="865"/>
    </location>
</feature>
<dbReference type="GO" id="GO:0043161">
    <property type="term" value="P:proteasome-mediated ubiquitin-dependent protein catabolic process"/>
    <property type="evidence" value="ECO:0007669"/>
    <property type="project" value="InterPro"/>
</dbReference>
<protein>
    <recommendedName>
        <fullName evidence="2">ubiquitinyl hydrolase 1</fullName>
        <ecNumber evidence="2">3.4.19.12</ecNumber>
    </recommendedName>
</protein>
<reference evidence="9" key="2">
    <citation type="journal article" date="2023" name="IMA Fungus">
        <title>Comparative genomic study of the Penicillium genus elucidates a diverse pangenome and 15 lateral gene transfer events.</title>
        <authorList>
            <person name="Petersen C."/>
            <person name="Sorensen T."/>
            <person name="Nielsen M.R."/>
            <person name="Sondergaard T.E."/>
            <person name="Sorensen J.L."/>
            <person name="Fitzpatrick D.A."/>
            <person name="Frisvad J.C."/>
            <person name="Nielsen K.L."/>
        </authorList>
    </citation>
    <scope>NUCLEOTIDE SEQUENCE</scope>
    <source>
        <strain evidence="9">IBT 34128</strain>
    </source>
</reference>
<dbReference type="GO" id="GO:0061136">
    <property type="term" value="P:regulation of proteasomal protein catabolic process"/>
    <property type="evidence" value="ECO:0007669"/>
    <property type="project" value="TreeGrafter"/>
</dbReference>
<dbReference type="OrthoDB" id="2420415at2759"/>
<sequence length="1287" mass="144262">MALPQKAGKTTPRLVEDVYLYDPAQVPGTGRNLLSQVPPVYSEHHNGSFDFISPAACRHNYVTKANQTNIAPEALRKRPGASSKVSAMCSKCRCHLQVVVNYPSRPNPSSHIHHLVYKSGRQKGGASTVEMTGKGQVAETFHYRCSHLSCAAMVSLRVLSPVLSPQFVHLLTDPDSLRKRADEAFATHPERLEGMAPPLPINVMDNLRMYISNALHDSQPGRSIPSTNKRFMVSFGVEGAPCKELLEFLDFTYFENEGVWRPPQVNSTTEKPYQDTSIIFLDDVVHELLALIHSQPASEKRVSRVAPLPSLALNDILFALDASEYPKSPRAQEFEMPSAPLVHPSPPSASFHSNVRLPWKRFYEDLGVVENMSSATIVEAYNQQVSVDPARAPFYLKCLKSIGTLRGGQDWDIIDQAVQVAYSEGKYTDDDVVEAYKYFGLWHDDPNLTDDSIIGKFYAFLSSTNQETEARQQLWRIGHSRRSERIIFASEERVSTVEQAQVFLGVDDQTPDDFITTMYTAKINDSPSSKDLATRAVKLIADARNSVGLNHFINTGETVASEMDIGDAYRLLQIPDRTADEEAIMAAYTICVDDNPEKTEDYNRALNIIAKEMNSPMLRNMAGITTEPEQNLADWPVGLQNIGNTCYLNSLLQFYFSVQPFRSMVLDYENFQLDLDDQETLEKKQVGSRKVVKKEVERSQRFLGELRVLFQDMITSPQSAVTPGQELARLTLISPENETAIRRRSTISAGRSQSLGDIGGAPILGPLGPPQPILEDQPTQSLAADIGDSGPGKDPMASDVDSEATLVSEGNRNDNSAPTESKENIPPPEDAAESESKPDPKINTNDSIPPRPELPSRPPPVPPRPSTKIDRQKQLIEEVEIGAQQDVTEVINNVLFQSQCAIKPRGFSQDGEQLDQIKDLFYGRTRSYISTEGGTRSKEEWWCDIKVDVASGSRDIYSAIDGAFDVQRISVGNSTAEQYGSISQLPPVLQVQVQRVQFDAVKKSSFKSTDHLELLETIYMDRYMDTSKPEIVDRRRQCWEWKKSLKSLEDRRLELLRKDDNDGVDMSTLFRTTQDALQDLADIEGGPGYDAMDFDSQLFEDLDQLSEIATSELHSVEQEIKNTQTMISSQFADYRNLPYRLYAVFVHHGSVSFGHYYIYIYDFRKDLWRKYNDEYVTEVQNVDEIFKEDGTRNPPTPYFLVYVHDQLKDRLANPVCRDIIDPMSGFQVTETPIAMQGVHAMKPSEDMDVDPPPYHEASGAPDSTVDSALANPLKRKSEDAGRPVLEN</sequence>
<dbReference type="InterPro" id="IPR044635">
    <property type="entry name" value="UBP14-like"/>
</dbReference>
<dbReference type="Pfam" id="PF13446">
    <property type="entry name" value="RPT"/>
    <property type="match status" value="4"/>
</dbReference>
<dbReference type="RefSeq" id="XP_056508970.1">
    <property type="nucleotide sequence ID" value="XM_056658677.1"/>
</dbReference>
<dbReference type="InterPro" id="IPR018200">
    <property type="entry name" value="USP_CS"/>
</dbReference>
<gene>
    <name evidence="9" type="ORF">NUU61_008152</name>
</gene>
<feature type="region of interest" description="Disordered" evidence="7">
    <location>
        <begin position="1243"/>
        <end position="1287"/>
    </location>
</feature>
<evidence type="ECO:0000256" key="2">
    <source>
        <dbReference type="ARBA" id="ARBA00012759"/>
    </source>
</evidence>
<dbReference type="PANTHER" id="PTHR43982:SF6">
    <property type="entry name" value="UBIQUITIN CARBOXYL-TERMINAL HYDROLASE 2-RELATED"/>
    <property type="match status" value="1"/>
</dbReference>
<feature type="region of interest" description="Disordered" evidence="7">
    <location>
        <begin position="745"/>
        <end position="870"/>
    </location>
</feature>
<feature type="domain" description="USP" evidence="8">
    <location>
        <begin position="637"/>
        <end position="1205"/>
    </location>
</feature>
<dbReference type="EMBL" id="JAPMSZ010000010">
    <property type="protein sequence ID" value="KAJ5086845.1"/>
    <property type="molecule type" value="Genomic_DNA"/>
</dbReference>
<dbReference type="PANTHER" id="PTHR43982">
    <property type="entry name" value="UBIQUITIN CARBOXYL-TERMINAL HYDROLASE"/>
    <property type="match status" value="1"/>
</dbReference>
<comment type="caution">
    <text evidence="9">The sequence shown here is derived from an EMBL/GenBank/DDBJ whole genome shotgun (WGS) entry which is preliminary data.</text>
</comment>
<accession>A0A9W9ES18</accession>
<dbReference type="InterPro" id="IPR038765">
    <property type="entry name" value="Papain-like_cys_pep_sf"/>
</dbReference>
<keyword evidence="5" id="KW-0378">Hydrolase</keyword>